<comment type="caution">
    <text evidence="2">The sequence shown here is derived from an EMBL/GenBank/DDBJ whole genome shotgun (WGS) entry which is preliminary data.</text>
</comment>
<dbReference type="GO" id="GO:0008934">
    <property type="term" value="F:inositol monophosphate 1-phosphatase activity"/>
    <property type="evidence" value="ECO:0007669"/>
    <property type="project" value="TreeGrafter"/>
</dbReference>
<dbReference type="PANTHER" id="PTHR20854">
    <property type="entry name" value="INOSITOL MONOPHOSPHATASE"/>
    <property type="match status" value="1"/>
</dbReference>
<dbReference type="InterPro" id="IPR000760">
    <property type="entry name" value="Inositol_monophosphatase-like"/>
</dbReference>
<dbReference type="EMBL" id="SDHX01000002">
    <property type="protein sequence ID" value="RXK53016.1"/>
    <property type="molecule type" value="Genomic_DNA"/>
</dbReference>
<dbReference type="Gene3D" id="3.30.540.10">
    <property type="entry name" value="Fructose-1,6-Bisphosphatase, subunit A, domain 1"/>
    <property type="match status" value="1"/>
</dbReference>
<feature type="binding site" evidence="1">
    <location>
        <position position="89"/>
    </location>
    <ligand>
        <name>Mg(2+)</name>
        <dbReference type="ChEBI" id="CHEBI:18420"/>
        <label>1</label>
        <note>catalytic</note>
    </ligand>
</feature>
<reference evidence="2 3" key="1">
    <citation type="submission" date="2019-01" db="EMBL/GenBank/DDBJ databases">
        <title>Lacunisphaera sp. strain TWA-58.</title>
        <authorList>
            <person name="Chen W.-M."/>
        </authorList>
    </citation>
    <scope>NUCLEOTIDE SEQUENCE [LARGE SCALE GENOMIC DNA]</scope>
    <source>
        <strain evidence="2 3">TWA-58</strain>
    </source>
</reference>
<dbReference type="Proteomes" id="UP000290218">
    <property type="component" value="Unassembled WGS sequence"/>
</dbReference>
<gene>
    <name evidence="2" type="ORF">ESB00_14990</name>
</gene>
<feature type="binding site" evidence="1">
    <location>
        <position position="207"/>
    </location>
    <ligand>
        <name>Mg(2+)</name>
        <dbReference type="ChEBI" id="CHEBI:18420"/>
        <label>1</label>
        <note>catalytic</note>
    </ligand>
</feature>
<dbReference type="GO" id="GO:0046872">
    <property type="term" value="F:metal ion binding"/>
    <property type="evidence" value="ECO:0007669"/>
    <property type="project" value="UniProtKB-KW"/>
</dbReference>
<proteinExistence type="predicted"/>
<dbReference type="PRINTS" id="PR00377">
    <property type="entry name" value="IMPHPHTASES"/>
</dbReference>
<feature type="binding site" evidence="1">
    <location>
        <position position="86"/>
    </location>
    <ligand>
        <name>Mg(2+)</name>
        <dbReference type="ChEBI" id="CHEBI:18420"/>
        <label>1</label>
        <note>catalytic</note>
    </ligand>
</feature>
<dbReference type="GO" id="GO:0007165">
    <property type="term" value="P:signal transduction"/>
    <property type="evidence" value="ECO:0007669"/>
    <property type="project" value="TreeGrafter"/>
</dbReference>
<dbReference type="PANTHER" id="PTHR20854:SF4">
    <property type="entry name" value="INOSITOL-1-MONOPHOSPHATASE-RELATED"/>
    <property type="match status" value="1"/>
</dbReference>
<keyword evidence="3" id="KW-1185">Reference proteome</keyword>
<keyword evidence="1" id="KW-0479">Metal-binding</keyword>
<keyword evidence="1" id="KW-0460">Magnesium</keyword>
<evidence type="ECO:0000256" key="1">
    <source>
        <dbReference type="PIRSR" id="PIRSR600760-2"/>
    </source>
</evidence>
<evidence type="ECO:0000313" key="2">
    <source>
        <dbReference type="EMBL" id="RXK53016.1"/>
    </source>
</evidence>
<dbReference type="CDD" id="cd01637">
    <property type="entry name" value="IMPase_like"/>
    <property type="match status" value="1"/>
</dbReference>
<name>A0A4V1M5X3_9BACT</name>
<evidence type="ECO:0000313" key="3">
    <source>
        <dbReference type="Proteomes" id="UP000290218"/>
    </source>
</evidence>
<comment type="cofactor">
    <cofactor evidence="1">
        <name>Mg(2+)</name>
        <dbReference type="ChEBI" id="CHEBI:18420"/>
    </cofactor>
</comment>
<organism evidence="2 3">
    <name type="scientific">Oleiharenicola lentus</name>
    <dbReference type="NCBI Taxonomy" id="2508720"/>
    <lineage>
        <taxon>Bacteria</taxon>
        <taxon>Pseudomonadati</taxon>
        <taxon>Verrucomicrobiota</taxon>
        <taxon>Opitutia</taxon>
        <taxon>Opitutales</taxon>
        <taxon>Opitutaceae</taxon>
        <taxon>Oleiharenicola</taxon>
    </lineage>
</organism>
<accession>A0A4V1M5X3</accession>
<dbReference type="SUPFAM" id="SSF56655">
    <property type="entry name" value="Carbohydrate phosphatase"/>
    <property type="match status" value="1"/>
</dbReference>
<feature type="binding site" evidence="1">
    <location>
        <position position="69"/>
    </location>
    <ligand>
        <name>Mg(2+)</name>
        <dbReference type="ChEBI" id="CHEBI:18420"/>
        <label>1</label>
        <note>catalytic</note>
    </ligand>
</feature>
<feature type="binding site" evidence="1">
    <location>
        <position position="88"/>
    </location>
    <ligand>
        <name>Mg(2+)</name>
        <dbReference type="ChEBI" id="CHEBI:18420"/>
        <label>1</label>
        <note>catalytic</note>
    </ligand>
</feature>
<dbReference type="AlphaFoldDB" id="A0A4V1M5X3"/>
<protein>
    <submittedName>
        <fullName evidence="2">Inositol monophosphatase family protein</fullName>
    </submittedName>
</protein>
<dbReference type="OrthoDB" id="9772456at2"/>
<dbReference type="Pfam" id="PF00459">
    <property type="entry name" value="Inositol_P"/>
    <property type="match status" value="1"/>
</dbReference>
<dbReference type="Gene3D" id="3.40.190.80">
    <property type="match status" value="1"/>
</dbReference>
<dbReference type="GO" id="GO:0006020">
    <property type="term" value="P:inositol metabolic process"/>
    <property type="evidence" value="ECO:0007669"/>
    <property type="project" value="TreeGrafter"/>
</dbReference>
<sequence length="261" mass="28146">MITTMPNVTAAVVPVLEALGRELLRWRTDDTARALHSRQDFKTEADRRADAFIKERLAVLFPGVPIWSEEDTEHGSTRPAAYWLIDPIDGTASWYDGFPGFVTQTAFIADQVPQAGIIHCPATNQTWTARAGEGAWRNGRRLPGLLPRDRCIVVDNTPKPHGIAAELVRALPATGYRESGSLGLKAALVADGTADLFVKRVTVRDWDMAPAAVLLAETGGLLALPDGQPFGFDGPMEKPGVIVARDAGLCARAADVLRACP</sequence>